<protein>
    <submittedName>
        <fullName evidence="2">Glycosyltransferase</fullName>
    </submittedName>
</protein>
<comment type="caution">
    <text evidence="2">The sequence shown here is derived from an EMBL/GenBank/DDBJ whole genome shotgun (WGS) entry which is preliminary data.</text>
</comment>
<gene>
    <name evidence="2" type="ORF">HKD19_00575</name>
</gene>
<dbReference type="Gene3D" id="3.90.550.10">
    <property type="entry name" value="Spore Coat Polysaccharide Biosynthesis Protein SpsA, Chain A"/>
    <property type="match status" value="1"/>
</dbReference>
<reference evidence="2 3" key="2">
    <citation type="submission" date="2020-11" db="EMBL/GenBank/DDBJ databases">
        <title>Description of novel Gluconobacter species.</title>
        <authorList>
            <person name="Cleenwerck I."/>
            <person name="Cnockaert M."/>
            <person name="Borremans W."/>
            <person name="Wieme A.D."/>
            <person name="De Vuyst L."/>
            <person name="Vandamme P."/>
        </authorList>
    </citation>
    <scope>NUCLEOTIDE SEQUENCE [LARGE SCALE GENOMIC DNA]</scope>
    <source>
        <strain evidence="2 3">LMG 1745</strain>
    </source>
</reference>
<dbReference type="InterPro" id="IPR001173">
    <property type="entry name" value="Glyco_trans_2-like"/>
</dbReference>
<keyword evidence="3" id="KW-1185">Reference proteome</keyword>
<evidence type="ECO:0000259" key="1">
    <source>
        <dbReference type="Pfam" id="PF00535"/>
    </source>
</evidence>
<reference evidence="3" key="1">
    <citation type="submission" date="2020-04" db="EMBL/GenBank/DDBJ databases">
        <title>Description of novel Gluconacetobacter.</title>
        <authorList>
            <person name="Sombolestani A."/>
        </authorList>
    </citation>
    <scope>NUCLEOTIDE SEQUENCE [LARGE SCALE GENOMIC DNA]</scope>
    <source>
        <strain evidence="3">LMG 1745</strain>
    </source>
</reference>
<dbReference type="SUPFAM" id="SSF53448">
    <property type="entry name" value="Nucleotide-diphospho-sugar transferases"/>
    <property type="match status" value="1"/>
</dbReference>
<dbReference type="Proteomes" id="UP000662701">
    <property type="component" value="Unassembled WGS sequence"/>
</dbReference>
<dbReference type="CDD" id="cd00761">
    <property type="entry name" value="Glyco_tranf_GTA_type"/>
    <property type="match status" value="1"/>
</dbReference>
<dbReference type="EMBL" id="JABCQH010000001">
    <property type="protein sequence ID" value="MBF0887042.1"/>
    <property type="molecule type" value="Genomic_DNA"/>
</dbReference>
<sequence>MDNKKNIIHSIDNVYFKDGHLKVDGWAFGEDYPIISMTVQFEEKFKTEHSFVINYLNSSDVVSHFGEKATKSRFSIGIKIENLKDLAIVTKAKIVFCFYDNSIESIRIFSDKVSQFIGQKNFSVGVSVTTYNRSKLLIENLNKIKENSFFDIDLIISDDGSVDETKDLLKDFGGIYWASSENKGVAWNKNRALFFSNEILSNSLTLLMEDDVFPTKFGWDIDWVLSSALYGHINFDPPWFGPASDGMGQWNQPYKSGYLSGQCSGFTKEALAYVGYLDSRFGRYGHEHVEHTMRMIRAGYGGEIIKENSPECVFYSISGNIEVSPSESSFQQEDVDRNGEVLSQIWNESIYRAPWRNDDEMRVFRKEIQGFVKNQ</sequence>
<name>A0ABR9YR84_9PROT</name>
<evidence type="ECO:0000313" key="3">
    <source>
        <dbReference type="Proteomes" id="UP000662701"/>
    </source>
</evidence>
<feature type="domain" description="Glycosyltransferase 2-like" evidence="1">
    <location>
        <begin position="128"/>
        <end position="194"/>
    </location>
</feature>
<dbReference type="Pfam" id="PF00535">
    <property type="entry name" value="Glycos_transf_2"/>
    <property type="match status" value="1"/>
</dbReference>
<accession>A0ABR9YR84</accession>
<evidence type="ECO:0000313" key="2">
    <source>
        <dbReference type="EMBL" id="MBF0887042.1"/>
    </source>
</evidence>
<dbReference type="RefSeq" id="WP_194261062.1">
    <property type="nucleotide sequence ID" value="NZ_JABCQH010000001.1"/>
</dbReference>
<dbReference type="InterPro" id="IPR029044">
    <property type="entry name" value="Nucleotide-diphossugar_trans"/>
</dbReference>
<organism evidence="2 3">
    <name type="scientific">Gluconobacter cadivus</name>
    <dbReference type="NCBI Taxonomy" id="2728101"/>
    <lineage>
        <taxon>Bacteria</taxon>
        <taxon>Pseudomonadati</taxon>
        <taxon>Pseudomonadota</taxon>
        <taxon>Alphaproteobacteria</taxon>
        <taxon>Acetobacterales</taxon>
        <taxon>Acetobacteraceae</taxon>
        <taxon>Gluconobacter</taxon>
    </lineage>
</organism>
<proteinExistence type="predicted"/>